<reference evidence="1" key="1">
    <citation type="submission" date="2019-08" db="EMBL/GenBank/DDBJ databases">
        <authorList>
            <person name="Kucharzyk K."/>
            <person name="Murdoch R.W."/>
            <person name="Higgins S."/>
            <person name="Loffler F."/>
        </authorList>
    </citation>
    <scope>NUCLEOTIDE SEQUENCE</scope>
</reference>
<dbReference type="EMBL" id="VSSQ01016705">
    <property type="protein sequence ID" value="MPM58326.1"/>
    <property type="molecule type" value="Genomic_DNA"/>
</dbReference>
<dbReference type="Pfam" id="PF19800">
    <property type="entry name" value="DUF6283"/>
    <property type="match status" value="1"/>
</dbReference>
<accession>A0A645AZV8</accession>
<comment type="caution">
    <text evidence="1">The sequence shown here is derived from an EMBL/GenBank/DDBJ whole genome shotgun (WGS) entry which is preliminary data.</text>
</comment>
<organism evidence="1">
    <name type="scientific">bioreactor metagenome</name>
    <dbReference type="NCBI Taxonomy" id="1076179"/>
    <lineage>
        <taxon>unclassified sequences</taxon>
        <taxon>metagenomes</taxon>
        <taxon>ecological metagenomes</taxon>
    </lineage>
</organism>
<evidence type="ECO:0000313" key="1">
    <source>
        <dbReference type="EMBL" id="MPM58326.1"/>
    </source>
</evidence>
<sequence>MRGECHDVHDGGHELHENYRAMAIANGVDADDPALSLCRD</sequence>
<proteinExistence type="predicted"/>
<name>A0A645AZV8_9ZZZZ</name>
<protein>
    <submittedName>
        <fullName evidence="1">Uncharacterized protein</fullName>
    </submittedName>
</protein>
<gene>
    <name evidence="1" type="ORF">SDC9_105157</name>
</gene>
<dbReference type="AlphaFoldDB" id="A0A645AZV8"/>
<dbReference type="InterPro" id="IPR046250">
    <property type="entry name" value="DUF6283"/>
</dbReference>